<gene>
    <name evidence="3" type="ORF">QBC41DRAFT_370973</name>
</gene>
<dbReference type="AlphaFoldDB" id="A0AA40DDG2"/>
<feature type="region of interest" description="Disordered" evidence="1">
    <location>
        <begin position="1"/>
        <end position="23"/>
    </location>
</feature>
<keyword evidence="4" id="KW-1185">Reference proteome</keyword>
<organism evidence="3 4">
    <name type="scientific">Cercophora samala</name>
    <dbReference type="NCBI Taxonomy" id="330535"/>
    <lineage>
        <taxon>Eukaryota</taxon>
        <taxon>Fungi</taxon>
        <taxon>Dikarya</taxon>
        <taxon>Ascomycota</taxon>
        <taxon>Pezizomycotina</taxon>
        <taxon>Sordariomycetes</taxon>
        <taxon>Sordariomycetidae</taxon>
        <taxon>Sordariales</taxon>
        <taxon>Lasiosphaeriaceae</taxon>
        <taxon>Cercophora</taxon>
    </lineage>
</organism>
<evidence type="ECO:0000259" key="2">
    <source>
        <dbReference type="PROSITE" id="PS50181"/>
    </source>
</evidence>
<dbReference type="EMBL" id="JAULSY010000012">
    <property type="protein sequence ID" value="KAK0672516.1"/>
    <property type="molecule type" value="Genomic_DNA"/>
</dbReference>
<evidence type="ECO:0000313" key="4">
    <source>
        <dbReference type="Proteomes" id="UP001174997"/>
    </source>
</evidence>
<sequence>MARAQGFARRGAKPTHNAPIRKSRAPFLDLPPELYIQIGNYLPRRDAVNISHCSKKLYHVFRPAVWRVLYPRGNDAEMLRGILQLKAKAKAELQAEKACVYRPSRPVVKEIRAVHIRLQAQNYSIAWEHDDSKPTQLGYEIVALIRNLPHIQQLTLDLRYLDPKQVKTLTTTLANYKLDHLASLRRVRFTSSEFDNGVTKREIDPASCGQAISAFCAALGPKVNELEYVRGSDISNDAAFISASSTFASTHHRRPLKRLFIARDVPWMFDPQGIKTREIIENVAVAHHKDTLEWLTIFDDSDYEPTGGEEAWNTAQDAVAFLADALSSMPCLRRAAFPIIDFPVLARSGNTSITRRDDANFEYGAVEEAMEFIGKGVLRSLPQLERVAFWSMMQARGVEAVGHGEDIHCQFHEATEVSFMGGRESWPMGLWGYRF</sequence>
<feature type="non-terminal residue" evidence="3">
    <location>
        <position position="435"/>
    </location>
</feature>
<dbReference type="Proteomes" id="UP001174997">
    <property type="component" value="Unassembled WGS sequence"/>
</dbReference>
<accession>A0AA40DDG2</accession>
<evidence type="ECO:0000256" key="1">
    <source>
        <dbReference type="SAM" id="MobiDB-lite"/>
    </source>
</evidence>
<comment type="caution">
    <text evidence="3">The sequence shown here is derived from an EMBL/GenBank/DDBJ whole genome shotgun (WGS) entry which is preliminary data.</text>
</comment>
<dbReference type="Pfam" id="PF00646">
    <property type="entry name" value="F-box"/>
    <property type="match status" value="1"/>
</dbReference>
<dbReference type="SUPFAM" id="SSF81383">
    <property type="entry name" value="F-box domain"/>
    <property type="match status" value="1"/>
</dbReference>
<reference evidence="3" key="1">
    <citation type="submission" date="2023-06" db="EMBL/GenBank/DDBJ databases">
        <title>Genome-scale phylogeny and comparative genomics of the fungal order Sordariales.</title>
        <authorList>
            <consortium name="Lawrence Berkeley National Laboratory"/>
            <person name="Hensen N."/>
            <person name="Bonometti L."/>
            <person name="Westerberg I."/>
            <person name="Brannstrom I.O."/>
            <person name="Guillou S."/>
            <person name="Cros-Aarteil S."/>
            <person name="Calhoun S."/>
            <person name="Haridas S."/>
            <person name="Kuo A."/>
            <person name="Mondo S."/>
            <person name="Pangilinan J."/>
            <person name="Riley R."/>
            <person name="Labutti K."/>
            <person name="Andreopoulos B."/>
            <person name="Lipzen A."/>
            <person name="Chen C."/>
            <person name="Yanf M."/>
            <person name="Daum C."/>
            <person name="Ng V."/>
            <person name="Clum A."/>
            <person name="Steindorff A."/>
            <person name="Ohm R."/>
            <person name="Martin F."/>
            <person name="Silar P."/>
            <person name="Natvig D."/>
            <person name="Lalanne C."/>
            <person name="Gautier V."/>
            <person name="Ament-Velasquez S.L."/>
            <person name="Kruys A."/>
            <person name="Hutchinson M.I."/>
            <person name="Powell A.J."/>
            <person name="Barry K."/>
            <person name="Miller A.N."/>
            <person name="Grigoriev I.V."/>
            <person name="Debuchy R."/>
            <person name="Gladieux P."/>
            <person name="Thoren M.H."/>
            <person name="Johannesson H."/>
        </authorList>
    </citation>
    <scope>NUCLEOTIDE SEQUENCE</scope>
    <source>
        <strain evidence="3">CBS 307.81</strain>
    </source>
</reference>
<dbReference type="InterPro" id="IPR001810">
    <property type="entry name" value="F-box_dom"/>
</dbReference>
<proteinExistence type="predicted"/>
<evidence type="ECO:0000313" key="3">
    <source>
        <dbReference type="EMBL" id="KAK0672516.1"/>
    </source>
</evidence>
<name>A0AA40DDG2_9PEZI</name>
<dbReference type="PROSITE" id="PS50181">
    <property type="entry name" value="FBOX"/>
    <property type="match status" value="1"/>
</dbReference>
<feature type="domain" description="F-box" evidence="2">
    <location>
        <begin position="24"/>
        <end position="69"/>
    </location>
</feature>
<dbReference type="InterPro" id="IPR036047">
    <property type="entry name" value="F-box-like_dom_sf"/>
</dbReference>
<protein>
    <recommendedName>
        <fullName evidence="2">F-box domain-containing protein</fullName>
    </recommendedName>
</protein>